<evidence type="ECO:0000313" key="4">
    <source>
        <dbReference type="Proteomes" id="UP000678499"/>
    </source>
</evidence>
<feature type="compositionally biased region" description="Polar residues" evidence="1">
    <location>
        <begin position="257"/>
        <end position="283"/>
    </location>
</feature>
<reference evidence="3" key="1">
    <citation type="submission" date="2020-11" db="EMBL/GenBank/DDBJ databases">
        <authorList>
            <person name="Tran Van P."/>
        </authorList>
    </citation>
    <scope>NUCLEOTIDE SEQUENCE</scope>
</reference>
<feature type="compositionally biased region" description="Low complexity" evidence="1">
    <location>
        <begin position="284"/>
        <end position="320"/>
    </location>
</feature>
<dbReference type="Proteomes" id="UP000678499">
    <property type="component" value="Unassembled WGS sequence"/>
</dbReference>
<evidence type="ECO:0000256" key="1">
    <source>
        <dbReference type="SAM" id="MobiDB-lite"/>
    </source>
</evidence>
<protein>
    <submittedName>
        <fullName evidence="3">Uncharacterized protein</fullName>
    </submittedName>
</protein>
<evidence type="ECO:0000256" key="2">
    <source>
        <dbReference type="SAM" id="SignalP"/>
    </source>
</evidence>
<dbReference type="EMBL" id="OA888093">
    <property type="protein sequence ID" value="CAD7283759.1"/>
    <property type="molecule type" value="Genomic_DNA"/>
</dbReference>
<accession>A0A7R9C167</accession>
<keyword evidence="2" id="KW-0732">Signal</keyword>
<sequence>MRQDVVLASCLLSVVLPFGLKPVEAAVPSLHYYHVNSEEQPKFYKRFQRRILPVHFPDYTEDDDNKSWHLDNLEIENLDQPKPFVDDCPLIEKYQPYYPSENESDDDRFQRYARSRNSVKQQQQQAKKKKKKTKTRFNSEVLACRTFLDPWTGLKCPSRQPMIPAVAASAAMAPIAGFWPPHYFARDAGLAAGHNPWAAYSMMHPPPVMPSYAQPRASFLDWFITPTTRIVELVGRRLSPRPPMPYVPIRSKKPTTLIPSQNNATSINSSSDATSDPSKPSTKASVNSATTNKSTSTSGVSSSSTAAATTTTTTTTSTTVARTVATLPPLFGSPHASSEEMASMEFMGPYGIPYQVSNPFYSSMNSDGDFIRKRTPRIRRMPEADGELGGYGSN</sequence>
<keyword evidence="4" id="KW-1185">Reference proteome</keyword>
<gene>
    <name evidence="3" type="ORF">NMOB1V02_LOCUS11370</name>
</gene>
<feature type="signal peptide" evidence="2">
    <location>
        <begin position="1"/>
        <end position="25"/>
    </location>
</feature>
<evidence type="ECO:0000313" key="3">
    <source>
        <dbReference type="EMBL" id="CAD7283759.1"/>
    </source>
</evidence>
<dbReference type="EMBL" id="CAJPEX010006056">
    <property type="protein sequence ID" value="CAG0923911.1"/>
    <property type="molecule type" value="Genomic_DNA"/>
</dbReference>
<feature type="region of interest" description="Disordered" evidence="1">
    <location>
        <begin position="241"/>
        <end position="320"/>
    </location>
</feature>
<proteinExistence type="predicted"/>
<feature type="region of interest" description="Disordered" evidence="1">
    <location>
        <begin position="114"/>
        <end position="134"/>
    </location>
</feature>
<feature type="region of interest" description="Disordered" evidence="1">
    <location>
        <begin position="373"/>
        <end position="394"/>
    </location>
</feature>
<dbReference type="AlphaFoldDB" id="A0A7R9C167"/>
<feature type="chain" id="PRO_5036210518" evidence="2">
    <location>
        <begin position="26"/>
        <end position="394"/>
    </location>
</feature>
<organism evidence="3">
    <name type="scientific">Notodromas monacha</name>
    <dbReference type="NCBI Taxonomy" id="399045"/>
    <lineage>
        <taxon>Eukaryota</taxon>
        <taxon>Metazoa</taxon>
        <taxon>Ecdysozoa</taxon>
        <taxon>Arthropoda</taxon>
        <taxon>Crustacea</taxon>
        <taxon>Oligostraca</taxon>
        <taxon>Ostracoda</taxon>
        <taxon>Podocopa</taxon>
        <taxon>Podocopida</taxon>
        <taxon>Cypridocopina</taxon>
        <taxon>Cypridoidea</taxon>
        <taxon>Cyprididae</taxon>
        <taxon>Notodromas</taxon>
    </lineage>
</organism>
<name>A0A7R9C167_9CRUS</name>